<evidence type="ECO:0000256" key="2">
    <source>
        <dbReference type="RuleBase" id="RU362039"/>
    </source>
</evidence>
<comment type="caution">
    <text evidence="4">The sequence shown here is derived from an EMBL/GenBank/DDBJ whole genome shotgun (WGS) entry which is preliminary data.</text>
</comment>
<dbReference type="Gene3D" id="3.60.21.10">
    <property type="match status" value="1"/>
</dbReference>
<accession>A0ABU8WDY2</accession>
<dbReference type="NCBIfam" id="TIGR00040">
    <property type="entry name" value="yfcE"/>
    <property type="match status" value="1"/>
</dbReference>
<dbReference type="SUPFAM" id="SSF56300">
    <property type="entry name" value="Metallo-dependent phosphatases"/>
    <property type="match status" value="1"/>
</dbReference>
<comment type="similarity">
    <text evidence="1 2">Belongs to the metallophosphoesterase superfamily. YfcE family.</text>
</comment>
<name>A0ABU8WDY2_9BURK</name>
<evidence type="ECO:0000256" key="1">
    <source>
        <dbReference type="ARBA" id="ARBA00008950"/>
    </source>
</evidence>
<evidence type="ECO:0000313" key="5">
    <source>
        <dbReference type="Proteomes" id="UP001385892"/>
    </source>
</evidence>
<feature type="domain" description="Calcineurin-like phosphoesterase" evidence="3">
    <location>
        <begin position="3"/>
        <end position="135"/>
    </location>
</feature>
<dbReference type="EMBL" id="JBBKZT010000001">
    <property type="protein sequence ID" value="MEJ8845691.1"/>
    <property type="molecule type" value="Genomic_DNA"/>
</dbReference>
<evidence type="ECO:0000313" key="4">
    <source>
        <dbReference type="EMBL" id="MEJ8845691.1"/>
    </source>
</evidence>
<keyword evidence="2" id="KW-0479">Metal-binding</keyword>
<dbReference type="PANTHER" id="PTHR11124">
    <property type="entry name" value="VACUOLAR SORTING PROTEIN VPS29"/>
    <property type="match status" value="1"/>
</dbReference>
<organism evidence="4 5">
    <name type="scientific">Variovorax rhizosphaerae</name>
    <dbReference type="NCBI Taxonomy" id="1836200"/>
    <lineage>
        <taxon>Bacteria</taxon>
        <taxon>Pseudomonadati</taxon>
        <taxon>Pseudomonadota</taxon>
        <taxon>Betaproteobacteria</taxon>
        <taxon>Burkholderiales</taxon>
        <taxon>Comamonadaceae</taxon>
        <taxon>Variovorax</taxon>
    </lineage>
</organism>
<reference evidence="4 5" key="1">
    <citation type="submission" date="2024-03" db="EMBL/GenBank/DDBJ databases">
        <title>Novel species of the genus Variovorax.</title>
        <authorList>
            <person name="Liu Q."/>
            <person name="Xin Y.-H."/>
        </authorList>
    </citation>
    <scope>NUCLEOTIDE SEQUENCE [LARGE SCALE GENOMIC DNA]</scope>
    <source>
        <strain evidence="4 5">KACC 18900</strain>
    </source>
</reference>
<dbReference type="InterPro" id="IPR024654">
    <property type="entry name" value="Calcineurin-like_PHP_lpxH"/>
</dbReference>
<comment type="cofactor">
    <cofactor evidence="2">
        <name>a divalent metal cation</name>
        <dbReference type="ChEBI" id="CHEBI:60240"/>
    </cofactor>
</comment>
<dbReference type="InterPro" id="IPR029052">
    <property type="entry name" value="Metallo-depent_PP-like"/>
</dbReference>
<dbReference type="Proteomes" id="UP001385892">
    <property type="component" value="Unassembled WGS sequence"/>
</dbReference>
<dbReference type="InterPro" id="IPR000979">
    <property type="entry name" value="Phosphodiesterase_MJ0936/Vps29"/>
</dbReference>
<keyword evidence="5" id="KW-1185">Reference proteome</keyword>
<dbReference type="EC" id="3.1.4.-" evidence="2"/>
<dbReference type="Pfam" id="PF12850">
    <property type="entry name" value="Metallophos_2"/>
    <property type="match status" value="1"/>
</dbReference>
<gene>
    <name evidence="4" type="ORF">WKW82_03485</name>
</gene>
<dbReference type="RefSeq" id="WP_340340843.1">
    <property type="nucleotide sequence ID" value="NZ_JBBKZT010000001.1"/>
</dbReference>
<evidence type="ECO:0000259" key="3">
    <source>
        <dbReference type="Pfam" id="PF12850"/>
    </source>
</evidence>
<protein>
    <recommendedName>
        <fullName evidence="2">Phosphoesterase</fullName>
        <ecNumber evidence="2">3.1.4.-</ecNumber>
    </recommendedName>
</protein>
<proteinExistence type="inferred from homology"/>
<sequence length="162" mass="17289">MTRIGLISDTHGLLRPEALAFLKGCDHIVHGGDIGGPEVLERLGAIAPLTAVRGNNDRQPWADAVPDTDMVQVGGIFIYALHILEDLDIDPAAAGVQVVVTGHSHRPKIESRQGVLYINPGSAGPRRFSLPISIGELVVDKAGAIQPRIVDLETSRDARVAR</sequence>